<dbReference type="Proteomes" id="UP000436181">
    <property type="component" value="Unassembled WGS sequence"/>
</dbReference>
<feature type="region of interest" description="Disordered" evidence="1">
    <location>
        <begin position="38"/>
        <end position="60"/>
    </location>
</feature>
<comment type="caution">
    <text evidence="3">The sequence shown here is derived from an EMBL/GenBank/DDBJ whole genome shotgun (WGS) entry which is preliminary data.</text>
</comment>
<dbReference type="RefSeq" id="WP_151842189.1">
    <property type="nucleotide sequence ID" value="NZ_CP061033.1"/>
</dbReference>
<organism evidence="3 4">
    <name type="scientific">Corynebacterium zhongnanshanii</name>
    <dbReference type="NCBI Taxonomy" id="2768834"/>
    <lineage>
        <taxon>Bacteria</taxon>
        <taxon>Bacillati</taxon>
        <taxon>Actinomycetota</taxon>
        <taxon>Actinomycetes</taxon>
        <taxon>Mycobacteriales</taxon>
        <taxon>Corynebacteriaceae</taxon>
        <taxon>Corynebacterium</taxon>
    </lineage>
</organism>
<keyword evidence="4" id="KW-1185">Reference proteome</keyword>
<dbReference type="Pfam" id="PF14020">
    <property type="entry name" value="DUF4236"/>
    <property type="match status" value="1"/>
</dbReference>
<reference evidence="3 4" key="1">
    <citation type="submission" date="2019-10" db="EMBL/GenBank/DDBJ databases">
        <title>Corynebacterium sp novel species isolated from the respiratory tract of Marmot.</title>
        <authorList>
            <person name="Zhang G."/>
        </authorList>
    </citation>
    <scope>NUCLEOTIDE SEQUENCE [LARGE SCALE GENOMIC DNA]</scope>
    <source>
        <strain evidence="3 4">336</strain>
    </source>
</reference>
<accession>A0ABQ6VEF6</accession>
<evidence type="ECO:0000259" key="2">
    <source>
        <dbReference type="Pfam" id="PF14020"/>
    </source>
</evidence>
<dbReference type="InterPro" id="IPR025330">
    <property type="entry name" value="DUF4236"/>
</dbReference>
<gene>
    <name evidence="3" type="ORF">F8377_01210</name>
</gene>
<evidence type="ECO:0000313" key="3">
    <source>
        <dbReference type="EMBL" id="KAB3522817.1"/>
    </source>
</evidence>
<evidence type="ECO:0000256" key="1">
    <source>
        <dbReference type="SAM" id="MobiDB-lite"/>
    </source>
</evidence>
<name>A0ABQ6VEF6_9CORY</name>
<evidence type="ECO:0000313" key="4">
    <source>
        <dbReference type="Proteomes" id="UP000436181"/>
    </source>
</evidence>
<feature type="domain" description="DUF4236" evidence="2">
    <location>
        <begin position="3"/>
        <end position="56"/>
    </location>
</feature>
<dbReference type="EMBL" id="WBZJ01000001">
    <property type="protein sequence ID" value="KAB3522817.1"/>
    <property type="molecule type" value="Genomic_DNA"/>
</dbReference>
<proteinExistence type="predicted"/>
<protein>
    <submittedName>
        <fullName evidence="3">DUF4236 domain-containing protein</fullName>
    </submittedName>
</protein>
<sequence length="60" mass="6567">MGFGYRKTKKIGPFRFTASKSGVSSSVGVGPFRITRNARGKISTSSRTGIPGLSFRKQWK</sequence>